<dbReference type="AlphaFoldDB" id="A0A5N7IRA9"/>
<dbReference type="Pfam" id="PF13482">
    <property type="entry name" value="RNase_H_2"/>
    <property type="match status" value="1"/>
</dbReference>
<comment type="caution">
    <text evidence="2">The sequence shown here is derived from an EMBL/GenBank/DDBJ whole genome shotgun (WGS) entry which is preliminary data.</text>
</comment>
<dbReference type="Proteomes" id="UP000342249">
    <property type="component" value="Unassembled WGS sequence"/>
</dbReference>
<sequence>MLFFFYRLGGTMFIKEYQIKVILPDEIFSKYKMGTIAYLDIEATGFDLEYDKIVLISLGYYLSEGEFKIVQYFAESPSEEVNILKEFTKAMGKFKRWCSYNGTAFDEPFIIRKMYRYNFGYRLPRDHMDLYKFIRPFHKRMGIKSCSLKSVEQFIGIKRKDEINGAKWVELYNEYLLKHDEKLKEILMLHNYEDVVNLPEIFKVVNVIDNDLDLLRKEKLAKKQMSLMKNNINTKQPLKTVSGRL</sequence>
<dbReference type="SUPFAM" id="SSF53098">
    <property type="entry name" value="Ribonuclease H-like"/>
    <property type="match status" value="1"/>
</dbReference>
<dbReference type="InterPro" id="IPR038720">
    <property type="entry name" value="YprB_RNase_H-like_dom"/>
</dbReference>
<proteinExistence type="predicted"/>
<evidence type="ECO:0000313" key="2">
    <source>
        <dbReference type="EMBL" id="MPQ63480.1"/>
    </source>
</evidence>
<reference evidence="2 3" key="1">
    <citation type="journal article" date="2019" name="Lett. Appl. Microbiol.">
        <title>A case of 'blown pack' spoilage of vacuum-packaged pork likely associated with Clostridium estertheticum in Canada.</title>
        <authorList>
            <person name="Zhang P."/>
            <person name="Ward P."/>
            <person name="McMullen L.M."/>
            <person name="Yang X."/>
        </authorList>
    </citation>
    <scope>NUCLEOTIDE SEQUENCE [LARGE SCALE GENOMIC DNA]</scope>
    <source>
        <strain evidence="2 3">MA19</strain>
    </source>
</reference>
<dbReference type="Gene3D" id="3.30.420.10">
    <property type="entry name" value="Ribonuclease H-like superfamily/Ribonuclease H"/>
    <property type="match status" value="1"/>
</dbReference>
<evidence type="ECO:0000313" key="3">
    <source>
        <dbReference type="Proteomes" id="UP000342249"/>
    </source>
</evidence>
<dbReference type="InterPro" id="IPR012337">
    <property type="entry name" value="RNaseH-like_sf"/>
</dbReference>
<organism evidence="2 3">
    <name type="scientific">Clostridium estertheticum</name>
    <dbReference type="NCBI Taxonomy" id="238834"/>
    <lineage>
        <taxon>Bacteria</taxon>
        <taxon>Bacillati</taxon>
        <taxon>Bacillota</taxon>
        <taxon>Clostridia</taxon>
        <taxon>Eubacteriales</taxon>
        <taxon>Clostridiaceae</taxon>
        <taxon>Clostridium</taxon>
    </lineage>
</organism>
<gene>
    <name evidence="2" type="ORF">E4V82_15340</name>
</gene>
<accession>A0A5N7IRA9</accession>
<dbReference type="EMBL" id="SPSF01000035">
    <property type="protein sequence ID" value="MPQ63480.1"/>
    <property type="molecule type" value="Genomic_DNA"/>
</dbReference>
<feature type="domain" description="YprB ribonuclease H-like" evidence="1">
    <location>
        <begin position="37"/>
        <end position="204"/>
    </location>
</feature>
<protein>
    <recommendedName>
        <fullName evidence="1">YprB ribonuclease H-like domain-containing protein</fullName>
    </recommendedName>
</protein>
<name>A0A5N7IRA9_9CLOT</name>
<dbReference type="PANTHER" id="PTHR38462">
    <property type="entry name" value="EXONUCLEASE-LIKE PROTEIN"/>
    <property type="match status" value="1"/>
</dbReference>
<evidence type="ECO:0000259" key="1">
    <source>
        <dbReference type="Pfam" id="PF13482"/>
    </source>
</evidence>
<dbReference type="GO" id="GO:0003676">
    <property type="term" value="F:nucleic acid binding"/>
    <property type="evidence" value="ECO:0007669"/>
    <property type="project" value="InterPro"/>
</dbReference>
<dbReference type="InterPro" id="IPR036397">
    <property type="entry name" value="RNaseH_sf"/>
</dbReference>
<dbReference type="PANTHER" id="PTHR38462:SF1">
    <property type="entry name" value="YPRB RIBONUCLEASE H-LIKE DOMAIN-CONTAINING PROTEIN"/>
    <property type="match status" value="1"/>
</dbReference>